<comment type="similarity">
    <text evidence="16">Belongs to the SEDS family. FtsW subfamily.</text>
</comment>
<evidence type="ECO:0000256" key="8">
    <source>
        <dbReference type="ARBA" id="ARBA00022960"/>
    </source>
</evidence>
<evidence type="ECO:0000256" key="4">
    <source>
        <dbReference type="ARBA" id="ARBA00022618"/>
    </source>
</evidence>
<comment type="catalytic activity">
    <reaction evidence="20">
        <text>[GlcNAc-(1-&gt;4)-Mur2Ac(oyl-L-Ala-gamma-D-Glu-L-Lys-D-Ala-D-Ala)](n)-di-trans,octa-cis-undecaprenyl diphosphate + beta-D-GlcNAc-(1-&gt;4)-Mur2Ac(oyl-L-Ala-gamma-D-Glu-L-Lys-D-Ala-D-Ala)-di-trans,octa-cis-undecaprenyl diphosphate = [GlcNAc-(1-&gt;4)-Mur2Ac(oyl-L-Ala-gamma-D-Glu-L-Lys-D-Ala-D-Ala)](n+1)-di-trans,octa-cis-undecaprenyl diphosphate + di-trans,octa-cis-undecaprenyl diphosphate + H(+)</text>
        <dbReference type="Rhea" id="RHEA:23708"/>
        <dbReference type="Rhea" id="RHEA-COMP:9602"/>
        <dbReference type="Rhea" id="RHEA-COMP:9603"/>
        <dbReference type="ChEBI" id="CHEBI:15378"/>
        <dbReference type="ChEBI" id="CHEBI:58405"/>
        <dbReference type="ChEBI" id="CHEBI:60033"/>
        <dbReference type="ChEBI" id="CHEBI:78435"/>
        <dbReference type="EC" id="2.4.99.28"/>
    </reaction>
</comment>
<keyword evidence="7 22" id="KW-0812">Transmembrane</keyword>
<feature type="transmembrane region" description="Helical" evidence="22">
    <location>
        <begin position="164"/>
        <end position="181"/>
    </location>
</feature>
<keyword evidence="9" id="KW-0573">Peptidoglycan synthesis</keyword>
<dbReference type="GO" id="GO:0008360">
    <property type="term" value="P:regulation of cell shape"/>
    <property type="evidence" value="ECO:0007669"/>
    <property type="project" value="UniProtKB-KW"/>
</dbReference>
<keyword evidence="11 22" id="KW-0472">Membrane</keyword>
<evidence type="ECO:0000256" key="21">
    <source>
        <dbReference type="ARBA" id="ARBA00049966"/>
    </source>
</evidence>
<keyword evidence="10 22" id="KW-1133">Transmembrane helix</keyword>
<dbReference type="GO" id="GO:0005886">
    <property type="term" value="C:plasma membrane"/>
    <property type="evidence" value="ECO:0007669"/>
    <property type="project" value="UniProtKB-SubCell"/>
</dbReference>
<dbReference type="OrthoDB" id="9812661at2"/>
<evidence type="ECO:0000256" key="1">
    <source>
        <dbReference type="ARBA" id="ARBA00004651"/>
    </source>
</evidence>
<evidence type="ECO:0000313" key="23">
    <source>
        <dbReference type="EMBL" id="SFF67294.1"/>
    </source>
</evidence>
<evidence type="ECO:0000256" key="11">
    <source>
        <dbReference type="ARBA" id="ARBA00023136"/>
    </source>
</evidence>
<feature type="transmembrane region" description="Helical" evidence="22">
    <location>
        <begin position="6"/>
        <end position="27"/>
    </location>
</feature>
<keyword evidence="12" id="KW-0131">Cell cycle</keyword>
<protein>
    <recommendedName>
        <fullName evidence="17">Probable peptidoglycan glycosyltransferase FtsW</fullName>
        <ecNumber evidence="19">2.4.99.28</ecNumber>
    </recommendedName>
    <alternativeName>
        <fullName evidence="18">Cell division protein FtsW</fullName>
    </alternativeName>
    <alternativeName>
        <fullName evidence="15">Cell wall polymerase</fullName>
    </alternativeName>
    <alternativeName>
        <fullName evidence="14">Peptidoglycan polymerase</fullName>
    </alternativeName>
</protein>
<evidence type="ECO:0000256" key="20">
    <source>
        <dbReference type="ARBA" id="ARBA00049902"/>
    </source>
</evidence>
<dbReference type="GO" id="GO:0071555">
    <property type="term" value="P:cell wall organization"/>
    <property type="evidence" value="ECO:0007669"/>
    <property type="project" value="UniProtKB-KW"/>
</dbReference>
<evidence type="ECO:0000256" key="10">
    <source>
        <dbReference type="ARBA" id="ARBA00022989"/>
    </source>
</evidence>
<dbReference type="PANTHER" id="PTHR30474:SF2">
    <property type="entry name" value="PEPTIDOGLYCAN GLYCOSYLTRANSFERASE FTSW-RELATED"/>
    <property type="match status" value="1"/>
</dbReference>
<evidence type="ECO:0000256" key="16">
    <source>
        <dbReference type="ARBA" id="ARBA00038053"/>
    </source>
</evidence>
<feature type="transmembrane region" description="Helical" evidence="22">
    <location>
        <begin position="337"/>
        <end position="358"/>
    </location>
</feature>
<dbReference type="Pfam" id="PF01098">
    <property type="entry name" value="FTSW_RODA_SPOVE"/>
    <property type="match status" value="1"/>
</dbReference>
<accession>A0A1I2KK19</accession>
<evidence type="ECO:0000256" key="13">
    <source>
        <dbReference type="ARBA" id="ARBA00023316"/>
    </source>
</evidence>
<dbReference type="InterPro" id="IPR001182">
    <property type="entry name" value="FtsW/RodA"/>
</dbReference>
<dbReference type="GO" id="GO:0008955">
    <property type="term" value="F:peptidoglycan glycosyltransferase activity"/>
    <property type="evidence" value="ECO:0007669"/>
    <property type="project" value="UniProtKB-EC"/>
</dbReference>
<feature type="transmembrane region" description="Helical" evidence="22">
    <location>
        <begin position="48"/>
        <end position="66"/>
    </location>
</feature>
<dbReference type="AlphaFoldDB" id="A0A1I2KK19"/>
<dbReference type="PANTHER" id="PTHR30474">
    <property type="entry name" value="CELL CYCLE PROTEIN"/>
    <property type="match status" value="1"/>
</dbReference>
<evidence type="ECO:0000256" key="12">
    <source>
        <dbReference type="ARBA" id="ARBA00023306"/>
    </source>
</evidence>
<feature type="transmembrane region" description="Helical" evidence="22">
    <location>
        <begin position="138"/>
        <end position="158"/>
    </location>
</feature>
<evidence type="ECO:0000256" key="18">
    <source>
        <dbReference type="ARBA" id="ARBA00041418"/>
    </source>
</evidence>
<comment type="subcellular location">
    <subcellularLocation>
        <location evidence="1">Cell membrane</location>
        <topology evidence="1">Multi-pass membrane protein</topology>
    </subcellularLocation>
</comment>
<sequence>MVRGKPDFWLMFFTFVLLGFGLVMVFSASYYEGWTEFNDSYYFFKRQLTWAGLGLVLFFTFANIPFTLYRRYVGWILLACLILLVMVFVPFIGVEANGASRWIQIGPLTIQPSELTKLGMIIYTASIMTKKQPHLDNFARGLLPPLIVIGLVCFLIMIEPHYSATIIILASCMVVIFCAGARIRHLLLLGLVSVPVLIMVLYLADYRIERLEAAYDPWKDPNDTGYQIIQSLYAIGPGGLAGRGLGNGIQKLAYLPEAHTDFIFAIIAEELGFFGCLFLILLFVAVILRGIRASLIVPDPFGTLLGIGLVSSIAIQALLNLAVVTAILPVTGIPLPLISYGGSSLLINMASLGILLNISRYRPDPRRKNLSR</sequence>
<dbReference type="STRING" id="201973.SAMN04488025_102104"/>
<dbReference type="EC" id="2.4.99.28" evidence="19"/>
<proteinExistence type="inferred from homology"/>
<feature type="transmembrane region" description="Helical" evidence="22">
    <location>
        <begin position="72"/>
        <end position="94"/>
    </location>
</feature>
<evidence type="ECO:0000256" key="17">
    <source>
        <dbReference type="ARBA" id="ARBA00041185"/>
    </source>
</evidence>
<keyword evidence="8" id="KW-0133">Cell shape</keyword>
<comment type="pathway">
    <text evidence="2">Cell wall biogenesis; peptidoglycan biosynthesis.</text>
</comment>
<dbReference type="InterPro" id="IPR013437">
    <property type="entry name" value="FtsW"/>
</dbReference>
<evidence type="ECO:0000256" key="3">
    <source>
        <dbReference type="ARBA" id="ARBA00022475"/>
    </source>
</evidence>
<keyword evidence="6" id="KW-0808">Transferase</keyword>
<dbReference type="GO" id="GO:0032153">
    <property type="term" value="C:cell division site"/>
    <property type="evidence" value="ECO:0007669"/>
    <property type="project" value="TreeGrafter"/>
</dbReference>
<evidence type="ECO:0000256" key="2">
    <source>
        <dbReference type="ARBA" id="ARBA00004752"/>
    </source>
</evidence>
<dbReference type="Proteomes" id="UP000198661">
    <property type="component" value="Unassembled WGS sequence"/>
</dbReference>
<dbReference type="RefSeq" id="WP_092035546.1">
    <property type="nucleotide sequence ID" value="NZ_FOOK01000002.1"/>
</dbReference>
<evidence type="ECO:0000256" key="6">
    <source>
        <dbReference type="ARBA" id="ARBA00022679"/>
    </source>
</evidence>
<name>A0A1I2KK19_9BACL</name>
<evidence type="ECO:0000256" key="14">
    <source>
        <dbReference type="ARBA" id="ARBA00032370"/>
    </source>
</evidence>
<keyword evidence="24" id="KW-1185">Reference proteome</keyword>
<keyword evidence="13" id="KW-0961">Cell wall biogenesis/degradation</keyword>
<comment type="function">
    <text evidence="21">Peptidoglycan polymerase that is essential for cell division.</text>
</comment>
<keyword evidence="3" id="KW-1003">Cell membrane</keyword>
<dbReference type="GO" id="GO:0051301">
    <property type="term" value="P:cell division"/>
    <property type="evidence" value="ECO:0007669"/>
    <property type="project" value="UniProtKB-KW"/>
</dbReference>
<evidence type="ECO:0000313" key="24">
    <source>
        <dbReference type="Proteomes" id="UP000198661"/>
    </source>
</evidence>
<feature type="transmembrane region" description="Helical" evidence="22">
    <location>
        <begin position="262"/>
        <end position="288"/>
    </location>
</feature>
<keyword evidence="4 23" id="KW-0132">Cell division</keyword>
<dbReference type="GO" id="GO:0009252">
    <property type="term" value="P:peptidoglycan biosynthetic process"/>
    <property type="evidence" value="ECO:0007669"/>
    <property type="project" value="UniProtKB-KW"/>
</dbReference>
<evidence type="ECO:0000256" key="19">
    <source>
        <dbReference type="ARBA" id="ARBA00044770"/>
    </source>
</evidence>
<feature type="transmembrane region" description="Helical" evidence="22">
    <location>
        <begin position="300"/>
        <end position="331"/>
    </location>
</feature>
<feature type="transmembrane region" description="Helical" evidence="22">
    <location>
        <begin position="186"/>
        <end position="204"/>
    </location>
</feature>
<evidence type="ECO:0000256" key="15">
    <source>
        <dbReference type="ARBA" id="ARBA00033270"/>
    </source>
</evidence>
<organism evidence="23 24">
    <name type="scientific">Planifilum fulgidum</name>
    <dbReference type="NCBI Taxonomy" id="201973"/>
    <lineage>
        <taxon>Bacteria</taxon>
        <taxon>Bacillati</taxon>
        <taxon>Bacillota</taxon>
        <taxon>Bacilli</taxon>
        <taxon>Bacillales</taxon>
        <taxon>Thermoactinomycetaceae</taxon>
        <taxon>Planifilum</taxon>
    </lineage>
</organism>
<dbReference type="EMBL" id="FOOK01000002">
    <property type="protein sequence ID" value="SFF67294.1"/>
    <property type="molecule type" value="Genomic_DNA"/>
</dbReference>
<evidence type="ECO:0000256" key="22">
    <source>
        <dbReference type="SAM" id="Phobius"/>
    </source>
</evidence>
<reference evidence="23 24" key="1">
    <citation type="submission" date="2016-10" db="EMBL/GenBank/DDBJ databases">
        <authorList>
            <person name="de Groot N.N."/>
        </authorList>
    </citation>
    <scope>NUCLEOTIDE SEQUENCE [LARGE SCALE GENOMIC DNA]</scope>
    <source>
        <strain evidence="23 24">DSM 44945</strain>
    </source>
</reference>
<evidence type="ECO:0000256" key="7">
    <source>
        <dbReference type="ARBA" id="ARBA00022692"/>
    </source>
</evidence>
<dbReference type="GO" id="GO:0015648">
    <property type="term" value="F:lipid-linked peptidoglycan transporter activity"/>
    <property type="evidence" value="ECO:0007669"/>
    <property type="project" value="TreeGrafter"/>
</dbReference>
<dbReference type="NCBIfam" id="TIGR02614">
    <property type="entry name" value="ftsW"/>
    <property type="match status" value="1"/>
</dbReference>
<evidence type="ECO:0000256" key="5">
    <source>
        <dbReference type="ARBA" id="ARBA00022676"/>
    </source>
</evidence>
<gene>
    <name evidence="23" type="ORF">SAMN04488025_102104</name>
</gene>
<keyword evidence="5" id="KW-0328">Glycosyltransferase</keyword>
<evidence type="ECO:0000256" key="9">
    <source>
        <dbReference type="ARBA" id="ARBA00022984"/>
    </source>
</evidence>